<dbReference type="AlphaFoldDB" id="A0A6L9L9R4"/>
<sequence length="108" mass="11647">MATVRGFIESKLAGFNIELSADELDVLLVDANVNGTDVYSAATALGAKKAIALAIPELFLKADVTEGGYSVKWDKAGITTYYGMLCDELGLPNKLVKTPSIQDRSNYW</sequence>
<organism evidence="1 2">
    <name type="scientific">Spirosoma terrae</name>
    <dbReference type="NCBI Taxonomy" id="1968276"/>
    <lineage>
        <taxon>Bacteria</taxon>
        <taxon>Pseudomonadati</taxon>
        <taxon>Bacteroidota</taxon>
        <taxon>Cytophagia</taxon>
        <taxon>Cytophagales</taxon>
        <taxon>Cytophagaceae</taxon>
        <taxon>Spirosoma</taxon>
    </lineage>
</organism>
<protein>
    <submittedName>
        <fullName evidence="1">Uncharacterized protein</fullName>
    </submittedName>
</protein>
<evidence type="ECO:0000313" key="1">
    <source>
        <dbReference type="EMBL" id="NDU97190.1"/>
    </source>
</evidence>
<dbReference type="RefSeq" id="WP_163952394.1">
    <property type="nucleotide sequence ID" value="NZ_JAAFZH010000010.1"/>
</dbReference>
<name>A0A6L9L9R4_9BACT</name>
<gene>
    <name evidence="1" type="ORF">GK108_20065</name>
</gene>
<dbReference type="InterPro" id="IPR046552">
    <property type="entry name" value="DUF6706"/>
</dbReference>
<comment type="caution">
    <text evidence="1">The sequence shown here is derived from an EMBL/GenBank/DDBJ whole genome shotgun (WGS) entry which is preliminary data.</text>
</comment>
<dbReference type="Pfam" id="PF20449">
    <property type="entry name" value="DUF6706"/>
    <property type="match status" value="1"/>
</dbReference>
<keyword evidence="2" id="KW-1185">Reference proteome</keyword>
<accession>A0A6L9L9R4</accession>
<evidence type="ECO:0000313" key="2">
    <source>
        <dbReference type="Proteomes" id="UP000474175"/>
    </source>
</evidence>
<reference evidence="1 2" key="1">
    <citation type="submission" date="2020-02" db="EMBL/GenBank/DDBJ databases">
        <title>Draft genome sequence of two Spirosoma agri KCTC 52727 and Spirosoma terrae KCTC 52035.</title>
        <authorList>
            <person name="Rojas J."/>
            <person name="Ambika Manirajan B."/>
            <person name="Suarez C."/>
            <person name="Ratering S."/>
            <person name="Schnell S."/>
        </authorList>
    </citation>
    <scope>NUCLEOTIDE SEQUENCE [LARGE SCALE GENOMIC DNA]</scope>
    <source>
        <strain evidence="1 2">KCTC 52035</strain>
    </source>
</reference>
<dbReference type="EMBL" id="JAAFZH010000010">
    <property type="protein sequence ID" value="NDU97190.1"/>
    <property type="molecule type" value="Genomic_DNA"/>
</dbReference>
<proteinExistence type="predicted"/>
<dbReference type="Proteomes" id="UP000474175">
    <property type="component" value="Unassembled WGS sequence"/>
</dbReference>